<sequence length="259" mass="29005">MLQCCVLKTVAALPFSSCSIYVSVQTLACRSVFYTFVSAAELYTKNCSSVQLRTAMVQRPSQTIEHDQASRRDARPCLNLFSYTPTRAVLAATVIITIILLIVVAPRVRDYERFLSGFWTGHPLFLKEAGLSQMYLYISPRERLDGRWCRQGYLLMVDSSGALISNQGVELEWSSMVDRWGSAFKSCFVANAETYGVKNAKFTYDEQAVMPENIHLGLDISQGSISLYTDETLYAFLVKDNEVSAAANAEYFASRGERP</sequence>
<dbReference type="AlphaFoldDB" id="A0AAV4H1Q3"/>
<evidence type="ECO:0000313" key="3">
    <source>
        <dbReference type="Proteomes" id="UP000762676"/>
    </source>
</evidence>
<gene>
    <name evidence="2" type="ORF">ElyMa_002574800</name>
</gene>
<proteinExistence type="predicted"/>
<keyword evidence="3" id="KW-1185">Reference proteome</keyword>
<organism evidence="2 3">
    <name type="scientific">Elysia marginata</name>
    <dbReference type="NCBI Taxonomy" id="1093978"/>
    <lineage>
        <taxon>Eukaryota</taxon>
        <taxon>Metazoa</taxon>
        <taxon>Spiralia</taxon>
        <taxon>Lophotrochozoa</taxon>
        <taxon>Mollusca</taxon>
        <taxon>Gastropoda</taxon>
        <taxon>Heterobranchia</taxon>
        <taxon>Euthyneura</taxon>
        <taxon>Panpulmonata</taxon>
        <taxon>Sacoglossa</taxon>
        <taxon>Placobranchoidea</taxon>
        <taxon>Plakobranchidae</taxon>
        <taxon>Elysia</taxon>
    </lineage>
</organism>
<evidence type="ECO:0000313" key="2">
    <source>
        <dbReference type="EMBL" id="GFR90726.1"/>
    </source>
</evidence>
<reference evidence="2 3" key="1">
    <citation type="journal article" date="2021" name="Elife">
        <title>Chloroplast acquisition without the gene transfer in kleptoplastic sea slugs, Plakobranchus ocellatus.</title>
        <authorList>
            <person name="Maeda T."/>
            <person name="Takahashi S."/>
            <person name="Yoshida T."/>
            <person name="Shimamura S."/>
            <person name="Takaki Y."/>
            <person name="Nagai Y."/>
            <person name="Toyoda A."/>
            <person name="Suzuki Y."/>
            <person name="Arimoto A."/>
            <person name="Ishii H."/>
            <person name="Satoh N."/>
            <person name="Nishiyama T."/>
            <person name="Hasebe M."/>
            <person name="Maruyama T."/>
            <person name="Minagawa J."/>
            <person name="Obokata J."/>
            <person name="Shigenobu S."/>
        </authorList>
    </citation>
    <scope>NUCLEOTIDE SEQUENCE [LARGE SCALE GENOMIC DNA]</scope>
</reference>
<dbReference type="EMBL" id="BMAT01005306">
    <property type="protein sequence ID" value="GFR90726.1"/>
    <property type="molecule type" value="Genomic_DNA"/>
</dbReference>
<protein>
    <submittedName>
        <fullName evidence="2">Uncharacterized protein</fullName>
    </submittedName>
</protein>
<accession>A0AAV4H1Q3</accession>
<keyword evidence="1" id="KW-1133">Transmembrane helix</keyword>
<keyword evidence="1" id="KW-0812">Transmembrane</keyword>
<name>A0AAV4H1Q3_9GAST</name>
<dbReference type="Proteomes" id="UP000762676">
    <property type="component" value="Unassembled WGS sequence"/>
</dbReference>
<keyword evidence="1" id="KW-0472">Membrane</keyword>
<comment type="caution">
    <text evidence="2">The sequence shown here is derived from an EMBL/GenBank/DDBJ whole genome shotgun (WGS) entry which is preliminary data.</text>
</comment>
<evidence type="ECO:0000256" key="1">
    <source>
        <dbReference type="SAM" id="Phobius"/>
    </source>
</evidence>
<feature type="transmembrane region" description="Helical" evidence="1">
    <location>
        <begin position="88"/>
        <end position="105"/>
    </location>
</feature>